<dbReference type="InterPro" id="IPR042488">
    <property type="entry name" value="Rad4_BHD3_sf"/>
</dbReference>
<reference evidence="11 12" key="1">
    <citation type="journal article" date="2007" name="Proc. Natl. Acad. Sci. U.S.A.">
        <title>Independent sorting-out of thousands of duplicated gene pairs in two yeast species descended from a whole-genome duplication.</title>
        <authorList>
            <person name="Scannell D.R."/>
            <person name="Frank A.C."/>
            <person name="Conant G.C."/>
            <person name="Byrne K.P."/>
            <person name="Woolfit M."/>
            <person name="Wolfe K.H."/>
        </authorList>
    </citation>
    <scope>NUCLEOTIDE SEQUENCE [LARGE SCALE GENOMIC DNA]</scope>
    <source>
        <strain evidence="12">ATCC 22028 / DSM 70294 / BCRC 21397 / CBS 2163 / NBRC 10782 / NRRL Y-8283 / UCD 57-17</strain>
    </source>
</reference>
<dbReference type="GO" id="GO:0006298">
    <property type="term" value="P:mismatch repair"/>
    <property type="evidence" value="ECO:0007669"/>
    <property type="project" value="TreeGrafter"/>
</dbReference>
<dbReference type="InterPro" id="IPR004583">
    <property type="entry name" value="DNA_repair_Rad4"/>
</dbReference>
<dbReference type="InterPro" id="IPR018328">
    <property type="entry name" value="Rad4_beta-hairpin_dom3"/>
</dbReference>
<dbReference type="KEGG" id="vpo:Kpol_1025p4"/>
<dbReference type="HOGENOM" id="CLU_003639_1_2_1"/>
<dbReference type="Gene3D" id="3.30.60.290">
    <property type="entry name" value="Rad4, beta-hairpin domain BHD2"/>
    <property type="match status" value="1"/>
</dbReference>
<dbReference type="SUPFAM" id="SSF54001">
    <property type="entry name" value="Cysteine proteinases"/>
    <property type="match status" value="1"/>
</dbReference>
<evidence type="ECO:0008006" key="13">
    <source>
        <dbReference type="Google" id="ProtNLM"/>
    </source>
</evidence>
<dbReference type="SMART" id="SM01030">
    <property type="entry name" value="BHD_1"/>
    <property type="match status" value="1"/>
</dbReference>
<dbReference type="SMART" id="SM01032">
    <property type="entry name" value="BHD_3"/>
    <property type="match status" value="1"/>
</dbReference>
<evidence type="ECO:0000313" key="11">
    <source>
        <dbReference type="EMBL" id="EDO17085.1"/>
    </source>
</evidence>
<dbReference type="PhylomeDB" id="A7TKT0"/>
<protein>
    <recommendedName>
        <fullName evidence="13">Rad4 beta-hairpin domain-containing protein</fullName>
    </recommendedName>
</protein>
<keyword evidence="6" id="KW-0539">Nucleus</keyword>
<keyword evidence="12" id="KW-1185">Reference proteome</keyword>
<dbReference type="InterPro" id="IPR038765">
    <property type="entry name" value="Papain-like_cys_pep_sf"/>
</dbReference>
<dbReference type="Gene3D" id="3.90.260.10">
    <property type="entry name" value="Transglutaminase-like"/>
    <property type="match status" value="1"/>
</dbReference>
<gene>
    <name evidence="11" type="ORF">Kpol_1025p4</name>
</gene>
<accession>A7TKT0</accession>
<evidence type="ECO:0000259" key="9">
    <source>
        <dbReference type="SMART" id="SM01031"/>
    </source>
</evidence>
<dbReference type="GO" id="GO:0071942">
    <property type="term" value="C:XPC complex"/>
    <property type="evidence" value="ECO:0007669"/>
    <property type="project" value="TreeGrafter"/>
</dbReference>
<dbReference type="Pfam" id="PF10403">
    <property type="entry name" value="BHD_1"/>
    <property type="match status" value="1"/>
</dbReference>
<feature type="region of interest" description="Disordered" evidence="7">
    <location>
        <begin position="783"/>
        <end position="832"/>
    </location>
</feature>
<evidence type="ECO:0000259" key="10">
    <source>
        <dbReference type="SMART" id="SM01032"/>
    </source>
</evidence>
<evidence type="ECO:0000256" key="5">
    <source>
        <dbReference type="ARBA" id="ARBA00023204"/>
    </source>
</evidence>
<dbReference type="InterPro" id="IPR018327">
    <property type="entry name" value="BHD_2"/>
</dbReference>
<evidence type="ECO:0000256" key="1">
    <source>
        <dbReference type="ARBA" id="ARBA00004123"/>
    </source>
</evidence>
<dbReference type="GO" id="GO:0000111">
    <property type="term" value="C:nucleotide-excision repair factor 2 complex"/>
    <property type="evidence" value="ECO:0007669"/>
    <property type="project" value="EnsemblFungi"/>
</dbReference>
<dbReference type="FunCoup" id="A7TKT0">
    <property type="interactions" value="158"/>
</dbReference>
<feature type="region of interest" description="Disordered" evidence="7">
    <location>
        <begin position="75"/>
        <end position="96"/>
    </location>
</feature>
<dbReference type="STRING" id="436907.A7TKT0"/>
<dbReference type="PANTHER" id="PTHR12135">
    <property type="entry name" value="DNA REPAIR PROTEIN XP-C / RAD4"/>
    <property type="match status" value="1"/>
</dbReference>
<dbReference type="RefSeq" id="XP_001644943.1">
    <property type="nucleotide sequence ID" value="XM_001644893.1"/>
</dbReference>
<evidence type="ECO:0000256" key="7">
    <source>
        <dbReference type="SAM" id="MobiDB-lite"/>
    </source>
</evidence>
<feature type="domain" description="Rad4 beta-hairpin" evidence="10">
    <location>
        <begin position="576"/>
        <end position="651"/>
    </location>
</feature>
<keyword evidence="3" id="KW-0227">DNA damage</keyword>
<comment type="similarity">
    <text evidence="2">Belongs to the XPC family.</text>
</comment>
<dbReference type="GO" id="GO:0006289">
    <property type="term" value="P:nucleotide-excision repair"/>
    <property type="evidence" value="ECO:0007669"/>
    <property type="project" value="EnsemblFungi"/>
</dbReference>
<dbReference type="GO" id="GO:0003697">
    <property type="term" value="F:single-stranded DNA binding"/>
    <property type="evidence" value="ECO:0007669"/>
    <property type="project" value="TreeGrafter"/>
</dbReference>
<organism evidence="12">
    <name type="scientific">Vanderwaltozyma polyspora (strain ATCC 22028 / DSM 70294 / BCRC 21397 / CBS 2163 / NBRC 10782 / NRRL Y-8283 / UCD 57-17)</name>
    <name type="common">Kluyveromyces polysporus</name>
    <dbReference type="NCBI Taxonomy" id="436907"/>
    <lineage>
        <taxon>Eukaryota</taxon>
        <taxon>Fungi</taxon>
        <taxon>Dikarya</taxon>
        <taxon>Ascomycota</taxon>
        <taxon>Saccharomycotina</taxon>
        <taxon>Saccharomycetes</taxon>
        <taxon>Saccharomycetales</taxon>
        <taxon>Saccharomycetaceae</taxon>
        <taxon>Vanderwaltozyma</taxon>
    </lineage>
</organism>
<dbReference type="InterPro" id="IPR036985">
    <property type="entry name" value="Transglutaminase-like_sf"/>
</dbReference>
<dbReference type="GeneID" id="5545329"/>
<feature type="compositionally biased region" description="Basic and acidic residues" evidence="7">
    <location>
        <begin position="808"/>
        <end position="821"/>
    </location>
</feature>
<dbReference type="Gene3D" id="2.20.20.110">
    <property type="entry name" value="Rad4, beta-hairpin domain BHD1"/>
    <property type="match status" value="1"/>
</dbReference>
<evidence type="ECO:0000256" key="4">
    <source>
        <dbReference type="ARBA" id="ARBA00023125"/>
    </source>
</evidence>
<feature type="compositionally biased region" description="Acidic residues" evidence="7">
    <location>
        <begin position="822"/>
        <end position="832"/>
    </location>
</feature>
<keyword evidence="5" id="KW-0234">DNA repair</keyword>
<dbReference type="PANTHER" id="PTHR12135:SF0">
    <property type="entry name" value="DNA REPAIR PROTEIN COMPLEMENTING XP-C CELLS"/>
    <property type="match status" value="1"/>
</dbReference>
<proteinExistence type="inferred from homology"/>
<dbReference type="Pfam" id="PF03835">
    <property type="entry name" value="Rad4"/>
    <property type="match status" value="1"/>
</dbReference>
<dbReference type="GO" id="GO:0000122">
    <property type="term" value="P:negative regulation of transcription by RNA polymerase II"/>
    <property type="evidence" value="ECO:0007669"/>
    <property type="project" value="EnsemblFungi"/>
</dbReference>
<dbReference type="InterPro" id="IPR018325">
    <property type="entry name" value="Rad4/PNGase_transGLS-fold"/>
</dbReference>
<dbReference type="OrthoDB" id="300780at2759"/>
<dbReference type="OMA" id="IPEWLMS"/>
<dbReference type="eggNOG" id="KOG2179">
    <property type="taxonomic scope" value="Eukaryota"/>
</dbReference>
<evidence type="ECO:0000259" key="8">
    <source>
        <dbReference type="SMART" id="SM01030"/>
    </source>
</evidence>
<dbReference type="InterPro" id="IPR018326">
    <property type="entry name" value="Rad4_beta-hairpin_dom1"/>
</dbReference>
<dbReference type="GO" id="GO:0005829">
    <property type="term" value="C:cytosol"/>
    <property type="evidence" value="ECO:0007669"/>
    <property type="project" value="EnsemblFungi"/>
</dbReference>
<dbReference type="Pfam" id="PF10405">
    <property type="entry name" value="BHD_3"/>
    <property type="match status" value="1"/>
</dbReference>
<dbReference type="GO" id="GO:0006265">
    <property type="term" value="P:DNA topological change"/>
    <property type="evidence" value="ECO:0007669"/>
    <property type="project" value="EnsemblFungi"/>
</dbReference>
<name>A7TKT0_VANPO</name>
<dbReference type="Proteomes" id="UP000000267">
    <property type="component" value="Unassembled WGS sequence"/>
</dbReference>
<evidence type="ECO:0000313" key="12">
    <source>
        <dbReference type="Proteomes" id="UP000000267"/>
    </source>
</evidence>
<evidence type="ECO:0000256" key="3">
    <source>
        <dbReference type="ARBA" id="ARBA00022763"/>
    </source>
</evidence>
<dbReference type="EMBL" id="DS480410">
    <property type="protein sequence ID" value="EDO17085.1"/>
    <property type="molecule type" value="Genomic_DNA"/>
</dbReference>
<keyword evidence="4" id="KW-0238">DNA-binding</keyword>
<feature type="domain" description="Rad4 beta-hairpin" evidence="9">
    <location>
        <begin position="516"/>
        <end position="568"/>
    </location>
</feature>
<evidence type="ECO:0000256" key="6">
    <source>
        <dbReference type="ARBA" id="ARBA00023242"/>
    </source>
</evidence>
<dbReference type="SMART" id="SM01031">
    <property type="entry name" value="BHD_2"/>
    <property type="match status" value="1"/>
</dbReference>
<evidence type="ECO:0000256" key="2">
    <source>
        <dbReference type="ARBA" id="ARBA00009525"/>
    </source>
</evidence>
<feature type="domain" description="Rad4 beta-hairpin" evidence="8">
    <location>
        <begin position="456"/>
        <end position="514"/>
    </location>
</feature>
<dbReference type="GO" id="GO:1990165">
    <property type="term" value="F:single-strand break-containing DNA binding"/>
    <property type="evidence" value="ECO:0007669"/>
    <property type="project" value="EnsemblFungi"/>
</dbReference>
<comment type="subcellular location">
    <subcellularLocation>
        <location evidence="1">Nucleus</location>
    </subcellularLocation>
</comment>
<dbReference type="AlphaFoldDB" id="A7TKT0"/>
<dbReference type="GO" id="GO:0043161">
    <property type="term" value="P:proteasome-mediated ubiquitin-dependent protein catabolic process"/>
    <property type="evidence" value="ECO:0007669"/>
    <property type="project" value="EnsemblFungi"/>
</dbReference>
<sequence length="832" mass="97123">MDDNLSKEQFDLIRKILREKPAQEERPLKRKKRLTRSSTVNRIDKNDGKVVVIDLDAEPVDKEVSTIVEQEPIVLSSGDEHTNDKNLNLDGDEDNSIATSLYGYDDDDDEDDFDSDEFEDVIDSEELDTGQDISITIDTDKYKNQQSVSKRKRNVERNVCSNEERKSRKDDHKLYLICCLVSGYIRNGWINSPKLYKRLSKLIPDKIFELLHPKKDEEMPLRSTRKLLDGLKKAMEIWQKHWKIMKNYENVSYYMRLWNEIREPKNSKSKTIIKQQFIKQILKGIGDHDLAAQGFVALLRSCELNARLVMSCQPPDFTNLKKSEPLSKVQMNEEITKFPIFWCEVWDKFGKKWITIDPINFKTIEQVRLHSKLEPKGVEASKRNIMRYVIGYDRKKGCRDITRRYVHWYNCKCRRKRITKDEDEEIWYHKLIDSLHKRKRTKIDDYEDIYFDQRDQDEGMPDNIQDLKTHPLYILEQSLKQNQILRSGCKECGFLKLQNKTKGVLKVYLRSDVIDLKSSREWYMKGRILKKGSRCLKKIKKRRFNPIEGSDDEERLYPYEDTEMYIPPLANEDGEIVKNAFGNIEVFTPSMIPQNCSLIESPVSIKAAKAINVPFVKAVTSFKFEKGNKAKPVITGVVVASWFKDAVISAIDAIEYSEEQEKRQSEELRALKEWNKLLLKLRIKNDLNESYGKIIETRNSDTNNRDNDIEKESESGGFIIPEKMTLEEDHGAVHNSMDDNSEDDTPMGGFLPAQNPALKEKDRDMDTETHYLSEEEGGFLPRSPEIIEYGDVKDNINSDTDDYQNQEISDRDPVSPSKDENDYNDFMDEIGF</sequence>
<dbReference type="NCBIfam" id="TIGR00605">
    <property type="entry name" value="rad4"/>
    <property type="match status" value="1"/>
</dbReference>
<dbReference type="InParanoid" id="A7TKT0"/>
<dbReference type="Gene3D" id="3.30.70.2460">
    <property type="entry name" value="Rad4, beta-hairpin domain BHD3"/>
    <property type="match status" value="1"/>
</dbReference>
<dbReference type="InterPro" id="IPR018026">
    <property type="entry name" value="DNA_repair_Rad4-like"/>
</dbReference>